<dbReference type="Proteomes" id="UP001281410">
    <property type="component" value="Unassembled WGS sequence"/>
</dbReference>
<dbReference type="InterPro" id="IPR053951">
    <property type="entry name" value="K_trans_N"/>
</dbReference>
<dbReference type="Pfam" id="PF22776">
    <property type="entry name" value="K_trans_C"/>
    <property type="match status" value="1"/>
</dbReference>
<keyword evidence="9 10" id="KW-0472">Membrane</keyword>
<comment type="caution">
    <text evidence="13">The sequence shown here is derived from an EMBL/GenBank/DDBJ whole genome shotgun (WGS) entry which is preliminary data.</text>
</comment>
<evidence type="ECO:0000259" key="11">
    <source>
        <dbReference type="Pfam" id="PF02705"/>
    </source>
</evidence>
<keyword evidence="5 10" id="KW-0812">Transmembrane</keyword>
<evidence type="ECO:0000256" key="10">
    <source>
        <dbReference type="SAM" id="Phobius"/>
    </source>
</evidence>
<evidence type="ECO:0000256" key="9">
    <source>
        <dbReference type="ARBA" id="ARBA00023136"/>
    </source>
</evidence>
<evidence type="ECO:0000256" key="7">
    <source>
        <dbReference type="ARBA" id="ARBA00022989"/>
    </source>
</evidence>
<accession>A0AAE0ED04</accession>
<dbReference type="GO" id="GO:0015079">
    <property type="term" value="F:potassium ion transmembrane transporter activity"/>
    <property type="evidence" value="ECO:0007669"/>
    <property type="project" value="InterPro"/>
</dbReference>
<evidence type="ECO:0000256" key="2">
    <source>
        <dbReference type="ARBA" id="ARBA00008440"/>
    </source>
</evidence>
<dbReference type="InterPro" id="IPR003855">
    <property type="entry name" value="K+_transporter"/>
</dbReference>
<evidence type="ECO:0000256" key="8">
    <source>
        <dbReference type="ARBA" id="ARBA00023065"/>
    </source>
</evidence>
<evidence type="ECO:0000313" key="13">
    <source>
        <dbReference type="EMBL" id="KAK3223868.1"/>
    </source>
</evidence>
<proteinExistence type="inferred from homology"/>
<evidence type="ECO:0000256" key="4">
    <source>
        <dbReference type="ARBA" id="ARBA00022538"/>
    </source>
</evidence>
<reference evidence="13" key="1">
    <citation type="journal article" date="2023" name="Plant J.">
        <title>Genome sequences and population genomics provide insights into the demographic history, inbreeding, and mutation load of two 'living fossil' tree species of Dipteronia.</title>
        <authorList>
            <person name="Feng Y."/>
            <person name="Comes H.P."/>
            <person name="Chen J."/>
            <person name="Zhu S."/>
            <person name="Lu R."/>
            <person name="Zhang X."/>
            <person name="Li P."/>
            <person name="Qiu J."/>
            <person name="Olsen K.M."/>
            <person name="Qiu Y."/>
        </authorList>
    </citation>
    <scope>NUCLEOTIDE SEQUENCE</scope>
    <source>
        <strain evidence="13">NBL</strain>
    </source>
</reference>
<name>A0AAE0ED04_9ROSI</name>
<dbReference type="PANTHER" id="PTHR30540:SF87">
    <property type="entry name" value="POTASSIUM TRANSPORTER"/>
    <property type="match status" value="1"/>
</dbReference>
<keyword evidence="6" id="KW-0630">Potassium</keyword>
<feature type="transmembrane region" description="Helical" evidence="10">
    <location>
        <begin position="78"/>
        <end position="97"/>
    </location>
</feature>
<gene>
    <name evidence="13" type="ORF">Dsin_010893</name>
</gene>
<dbReference type="EMBL" id="JANJYJ010000003">
    <property type="protein sequence ID" value="KAK3223868.1"/>
    <property type="molecule type" value="Genomic_DNA"/>
</dbReference>
<keyword evidence="7 10" id="KW-1133">Transmembrane helix</keyword>
<dbReference type="AlphaFoldDB" id="A0AAE0ED04"/>
<keyword evidence="3" id="KW-0813">Transport</keyword>
<dbReference type="GO" id="GO:0005886">
    <property type="term" value="C:plasma membrane"/>
    <property type="evidence" value="ECO:0007669"/>
    <property type="project" value="UniProtKB-SubCell"/>
</dbReference>
<keyword evidence="4" id="KW-0633">Potassium transport</keyword>
<feature type="domain" description="K+ potassium transporter integral membrane" evidence="11">
    <location>
        <begin position="1"/>
        <end position="110"/>
    </location>
</feature>
<evidence type="ECO:0000259" key="12">
    <source>
        <dbReference type="Pfam" id="PF22776"/>
    </source>
</evidence>
<evidence type="ECO:0000256" key="1">
    <source>
        <dbReference type="ARBA" id="ARBA00004651"/>
    </source>
</evidence>
<comment type="subcellular location">
    <subcellularLocation>
        <location evidence="1">Cell membrane</location>
        <topology evidence="1">Multi-pass membrane protein</topology>
    </subcellularLocation>
</comment>
<comment type="similarity">
    <text evidence="2">Belongs to the HAK/KUP transporter (TC 2.A.72.3) family.</text>
</comment>
<organism evidence="13 14">
    <name type="scientific">Dipteronia sinensis</name>
    <dbReference type="NCBI Taxonomy" id="43782"/>
    <lineage>
        <taxon>Eukaryota</taxon>
        <taxon>Viridiplantae</taxon>
        <taxon>Streptophyta</taxon>
        <taxon>Embryophyta</taxon>
        <taxon>Tracheophyta</taxon>
        <taxon>Spermatophyta</taxon>
        <taxon>Magnoliopsida</taxon>
        <taxon>eudicotyledons</taxon>
        <taxon>Gunneridae</taxon>
        <taxon>Pentapetalae</taxon>
        <taxon>rosids</taxon>
        <taxon>malvids</taxon>
        <taxon>Sapindales</taxon>
        <taxon>Sapindaceae</taxon>
        <taxon>Hippocastanoideae</taxon>
        <taxon>Acereae</taxon>
        <taxon>Dipteronia</taxon>
    </lineage>
</organism>
<feature type="transmembrane region" description="Helical" evidence="10">
    <location>
        <begin position="20"/>
        <end position="43"/>
    </location>
</feature>
<sequence length="304" mass="34034">MLACVGVTLGFKTAEKIGNAYGTAVVLGMTLTSLLLVIVMIVILKLNIFFIISYVLIIGSLELIYLSADMYKFDQGGYLPLAFSAVLMIIYVWNNVYRRKYYYELENQLSPQMLKEVAACRIPGLVVHVLLRVHSWCPLIFNRYVANLKALHSVIVFVSMESLPVSKVPSEERFIFRRVEPRELNIFCCVTRYGYTDVPHKDGSLESLLVEKLKEFIIGDYGSSQMIINGGEIPGASIENLATEDIIQDEMIEGSPIEREIETVEKAWQAGVVQLIGETELIAAEGAGIAAMELITRNLARFHV</sequence>
<keyword evidence="14" id="KW-1185">Reference proteome</keyword>
<evidence type="ECO:0000313" key="14">
    <source>
        <dbReference type="Proteomes" id="UP001281410"/>
    </source>
</evidence>
<evidence type="ECO:0000256" key="5">
    <source>
        <dbReference type="ARBA" id="ARBA00022692"/>
    </source>
</evidence>
<dbReference type="InterPro" id="IPR053952">
    <property type="entry name" value="K_trans_C"/>
</dbReference>
<dbReference type="PANTHER" id="PTHR30540">
    <property type="entry name" value="OSMOTIC STRESS POTASSIUM TRANSPORTER"/>
    <property type="match status" value="1"/>
</dbReference>
<dbReference type="Pfam" id="PF02705">
    <property type="entry name" value="K_trans"/>
    <property type="match status" value="1"/>
</dbReference>
<evidence type="ECO:0000256" key="6">
    <source>
        <dbReference type="ARBA" id="ARBA00022958"/>
    </source>
</evidence>
<keyword evidence="8" id="KW-0406">Ion transport</keyword>
<feature type="transmembrane region" description="Helical" evidence="10">
    <location>
        <begin position="48"/>
        <end position="66"/>
    </location>
</feature>
<evidence type="ECO:0000256" key="3">
    <source>
        <dbReference type="ARBA" id="ARBA00022448"/>
    </source>
</evidence>
<feature type="domain" description="K+ potassium transporter C-terminal" evidence="12">
    <location>
        <begin position="137"/>
        <end position="211"/>
    </location>
</feature>
<protein>
    <submittedName>
        <fullName evidence="13">Uncharacterized protein</fullName>
    </submittedName>
</protein>